<gene>
    <name evidence="4" type="ORF">BE18_42525</name>
</gene>
<evidence type="ECO:0000256" key="2">
    <source>
        <dbReference type="ARBA" id="ARBA00022679"/>
    </source>
</evidence>
<dbReference type="InterPro" id="IPR029063">
    <property type="entry name" value="SAM-dependent_MTases_sf"/>
</dbReference>
<protein>
    <submittedName>
        <fullName evidence="4">Methyltransferase</fullName>
    </submittedName>
</protein>
<organism evidence="4 5">
    <name type="scientific">Sorangium cellulosum</name>
    <name type="common">Polyangium cellulosum</name>
    <dbReference type="NCBI Taxonomy" id="56"/>
    <lineage>
        <taxon>Bacteria</taxon>
        <taxon>Pseudomonadati</taxon>
        <taxon>Myxococcota</taxon>
        <taxon>Polyangia</taxon>
        <taxon>Polyangiales</taxon>
        <taxon>Polyangiaceae</taxon>
        <taxon>Sorangium</taxon>
    </lineage>
</organism>
<accession>A0A150RB59</accession>
<dbReference type="Proteomes" id="UP000075515">
    <property type="component" value="Unassembled WGS sequence"/>
</dbReference>
<dbReference type="InterPro" id="IPR002935">
    <property type="entry name" value="SAM_O-MeTrfase"/>
</dbReference>
<proteinExistence type="predicted"/>
<dbReference type="PROSITE" id="PS51682">
    <property type="entry name" value="SAM_OMT_I"/>
    <property type="match status" value="1"/>
</dbReference>
<keyword evidence="3" id="KW-0949">S-adenosyl-L-methionine</keyword>
<dbReference type="GO" id="GO:0032259">
    <property type="term" value="P:methylation"/>
    <property type="evidence" value="ECO:0007669"/>
    <property type="project" value="UniProtKB-KW"/>
</dbReference>
<dbReference type="SUPFAM" id="SSF53335">
    <property type="entry name" value="S-adenosyl-L-methionine-dependent methyltransferases"/>
    <property type="match status" value="1"/>
</dbReference>
<keyword evidence="2 4" id="KW-0808">Transferase</keyword>
<dbReference type="GO" id="GO:0008171">
    <property type="term" value="F:O-methyltransferase activity"/>
    <property type="evidence" value="ECO:0007669"/>
    <property type="project" value="InterPro"/>
</dbReference>
<dbReference type="EMBL" id="JEMC01003898">
    <property type="protein sequence ID" value="KYF77569.1"/>
    <property type="molecule type" value="Genomic_DNA"/>
</dbReference>
<dbReference type="InterPro" id="IPR050362">
    <property type="entry name" value="Cation-dep_OMT"/>
</dbReference>
<evidence type="ECO:0000256" key="1">
    <source>
        <dbReference type="ARBA" id="ARBA00022603"/>
    </source>
</evidence>
<sequence length="224" mass="23841">MAQEQWSAVDRYITDLLVPPDAALDAALEASAAAGLPPINVAPNQGKLLNLLARIHGARTILEIGTLGGYSTIWLARALPDGGRLITLESEPKHAEVARANLDRAGVADRVELRLGRALDTLPKLAAEGRGPFDLIFIDADKPSNPDYFAWALKLSRRGSVIVVDNVVRRGAVVDPESADPNVQGVRRLYELLAAERRVSATAIQTVGAKGYDGLAVALVTADP</sequence>
<dbReference type="GO" id="GO:0008757">
    <property type="term" value="F:S-adenosylmethionine-dependent methyltransferase activity"/>
    <property type="evidence" value="ECO:0007669"/>
    <property type="project" value="TreeGrafter"/>
</dbReference>
<evidence type="ECO:0000313" key="4">
    <source>
        <dbReference type="EMBL" id="KYF77569.1"/>
    </source>
</evidence>
<dbReference type="PANTHER" id="PTHR10509">
    <property type="entry name" value="O-METHYLTRANSFERASE-RELATED"/>
    <property type="match status" value="1"/>
</dbReference>
<dbReference type="Gene3D" id="3.40.50.150">
    <property type="entry name" value="Vaccinia Virus protein VP39"/>
    <property type="match status" value="1"/>
</dbReference>
<dbReference type="PANTHER" id="PTHR10509:SF14">
    <property type="entry name" value="CAFFEOYL-COA O-METHYLTRANSFERASE 3-RELATED"/>
    <property type="match status" value="1"/>
</dbReference>
<dbReference type="CDD" id="cd02440">
    <property type="entry name" value="AdoMet_MTases"/>
    <property type="match status" value="1"/>
</dbReference>
<reference evidence="4 5" key="1">
    <citation type="submission" date="2014-02" db="EMBL/GenBank/DDBJ databases">
        <title>The small core and large imbalanced accessory genome model reveals a collaborative survival strategy of Sorangium cellulosum strains in nature.</title>
        <authorList>
            <person name="Han K."/>
            <person name="Peng R."/>
            <person name="Blom J."/>
            <person name="Li Y.-Z."/>
        </authorList>
    </citation>
    <scope>NUCLEOTIDE SEQUENCE [LARGE SCALE GENOMIC DNA]</scope>
    <source>
        <strain evidence="4 5">So0149</strain>
    </source>
</reference>
<keyword evidence="1 4" id="KW-0489">Methyltransferase</keyword>
<dbReference type="AlphaFoldDB" id="A0A150RB59"/>
<name>A0A150RB59_SORCE</name>
<evidence type="ECO:0000313" key="5">
    <source>
        <dbReference type="Proteomes" id="UP000075515"/>
    </source>
</evidence>
<evidence type="ECO:0000256" key="3">
    <source>
        <dbReference type="ARBA" id="ARBA00022691"/>
    </source>
</evidence>
<comment type="caution">
    <text evidence="4">The sequence shown here is derived from an EMBL/GenBank/DDBJ whole genome shotgun (WGS) entry which is preliminary data.</text>
</comment>
<dbReference type="Pfam" id="PF01596">
    <property type="entry name" value="Methyltransf_3"/>
    <property type="match status" value="1"/>
</dbReference>